<evidence type="ECO:0000313" key="3">
    <source>
        <dbReference type="EMBL" id="CAL1151747.1"/>
    </source>
</evidence>
<reference evidence="2" key="1">
    <citation type="submission" date="2022-10" db="EMBL/GenBank/DDBJ databases">
        <authorList>
            <person name="Chen Y."/>
            <person name="Dougan E. K."/>
            <person name="Chan C."/>
            <person name="Rhodes N."/>
            <person name="Thang M."/>
        </authorList>
    </citation>
    <scope>NUCLEOTIDE SEQUENCE</scope>
</reference>
<feature type="compositionally biased region" description="Basic and acidic residues" evidence="1">
    <location>
        <begin position="221"/>
        <end position="231"/>
    </location>
</feature>
<reference evidence="3" key="2">
    <citation type="submission" date="2024-04" db="EMBL/GenBank/DDBJ databases">
        <authorList>
            <person name="Chen Y."/>
            <person name="Shah S."/>
            <person name="Dougan E. K."/>
            <person name="Thang M."/>
            <person name="Chan C."/>
        </authorList>
    </citation>
    <scope>NUCLEOTIDE SEQUENCE [LARGE SCALE GENOMIC DNA]</scope>
</reference>
<evidence type="ECO:0000313" key="2">
    <source>
        <dbReference type="EMBL" id="CAI3998372.1"/>
    </source>
</evidence>
<proteinExistence type="predicted"/>
<comment type="caution">
    <text evidence="2">The sequence shown here is derived from an EMBL/GenBank/DDBJ whole genome shotgun (WGS) entry which is preliminary data.</text>
</comment>
<dbReference type="AlphaFoldDB" id="A0A9P1CTP6"/>
<feature type="non-terminal residue" evidence="2">
    <location>
        <position position="1"/>
    </location>
</feature>
<organism evidence="2">
    <name type="scientific">Cladocopium goreaui</name>
    <dbReference type="NCBI Taxonomy" id="2562237"/>
    <lineage>
        <taxon>Eukaryota</taxon>
        <taxon>Sar</taxon>
        <taxon>Alveolata</taxon>
        <taxon>Dinophyceae</taxon>
        <taxon>Suessiales</taxon>
        <taxon>Symbiodiniaceae</taxon>
        <taxon>Cladocopium</taxon>
    </lineage>
</organism>
<dbReference type="Proteomes" id="UP001152797">
    <property type="component" value="Unassembled WGS sequence"/>
</dbReference>
<evidence type="ECO:0000256" key="1">
    <source>
        <dbReference type="SAM" id="MobiDB-lite"/>
    </source>
</evidence>
<evidence type="ECO:0000313" key="4">
    <source>
        <dbReference type="Proteomes" id="UP001152797"/>
    </source>
</evidence>
<dbReference type="EMBL" id="CAMXCT010002469">
    <property type="protein sequence ID" value="CAI3998372.1"/>
    <property type="molecule type" value="Genomic_DNA"/>
</dbReference>
<gene>
    <name evidence="2" type="ORF">C1SCF055_LOCUS24680</name>
</gene>
<dbReference type="EMBL" id="CAMXCT030002469">
    <property type="protein sequence ID" value="CAL4785684.1"/>
    <property type="molecule type" value="Genomic_DNA"/>
</dbReference>
<accession>A0A9P1CTP6</accession>
<sequence length="264" mass="28913">DILSFEPGQLTQPKWIFNYVVGKDCQFEWVPTEVVPPCCVHPGAGRLPLAVRITGPTESVVVSSLRTGIFLTVKQIQSIIGAFKIPEPAPGSGSGKNGRVVKMDLSRALIGGLFHAASGDEKAFMIASLMVRKKVRLEDAPDLLVKLTSMLDTSEAQHFGRERKAALDELAVNKMKANIARTKGKEAEEEEEGPNPSSGSGIKRSHEEAHGAPMASSSKAKKGDEAEERSMKLRKNNVRAPKQFISFFPLVSQTYFKWQPQLSR</sequence>
<dbReference type="EMBL" id="CAMXCT020002469">
    <property type="protein sequence ID" value="CAL1151747.1"/>
    <property type="molecule type" value="Genomic_DNA"/>
</dbReference>
<keyword evidence="4" id="KW-1185">Reference proteome</keyword>
<feature type="non-terminal residue" evidence="2">
    <location>
        <position position="264"/>
    </location>
</feature>
<protein>
    <submittedName>
        <fullName evidence="2">Uncharacterized protein</fullName>
    </submittedName>
</protein>
<name>A0A9P1CTP6_9DINO</name>
<feature type="region of interest" description="Disordered" evidence="1">
    <location>
        <begin position="180"/>
        <end position="236"/>
    </location>
</feature>